<proteinExistence type="predicted"/>
<comment type="caution">
    <text evidence="1">The sequence shown here is derived from an EMBL/GenBank/DDBJ whole genome shotgun (WGS) entry which is preliminary data.</text>
</comment>
<sequence>MEANKSESLTWVCNSPQLITDRSQKRVFNPNHRVKKREKTPFHITKNKTLIESIHVSQSLNLTFSVQMNGKTGGQLFLDR</sequence>
<evidence type="ECO:0000313" key="1">
    <source>
        <dbReference type="EMBL" id="KAF5960244.1"/>
    </source>
</evidence>
<dbReference type="Proteomes" id="UP000593564">
    <property type="component" value="Unassembled WGS sequence"/>
</dbReference>
<accession>A0A7J7I7B9</accession>
<reference evidence="2" key="1">
    <citation type="journal article" date="2020" name="Nat. Commun.">
        <title>Genome assembly of wild tea tree DASZ reveals pedigree and selection history of tea varieties.</title>
        <authorList>
            <person name="Zhang W."/>
            <person name="Zhang Y."/>
            <person name="Qiu H."/>
            <person name="Guo Y."/>
            <person name="Wan H."/>
            <person name="Zhang X."/>
            <person name="Scossa F."/>
            <person name="Alseekh S."/>
            <person name="Zhang Q."/>
            <person name="Wang P."/>
            <person name="Xu L."/>
            <person name="Schmidt M.H."/>
            <person name="Jia X."/>
            <person name="Li D."/>
            <person name="Zhu A."/>
            <person name="Guo F."/>
            <person name="Chen W."/>
            <person name="Ni D."/>
            <person name="Usadel B."/>
            <person name="Fernie A.R."/>
            <person name="Wen W."/>
        </authorList>
    </citation>
    <scope>NUCLEOTIDE SEQUENCE [LARGE SCALE GENOMIC DNA]</scope>
    <source>
        <strain evidence="2">cv. G240</strain>
    </source>
</reference>
<dbReference type="EMBL" id="JACBKZ010000001">
    <property type="protein sequence ID" value="KAF5960244.1"/>
    <property type="molecule type" value="Genomic_DNA"/>
</dbReference>
<dbReference type="AlphaFoldDB" id="A0A7J7I7B9"/>
<gene>
    <name evidence="1" type="ORF">HYC85_001453</name>
</gene>
<reference evidence="1 2" key="2">
    <citation type="submission" date="2020-07" db="EMBL/GenBank/DDBJ databases">
        <title>Genome assembly of wild tea tree DASZ reveals pedigree and selection history of tea varieties.</title>
        <authorList>
            <person name="Zhang W."/>
        </authorList>
    </citation>
    <scope>NUCLEOTIDE SEQUENCE [LARGE SCALE GENOMIC DNA]</scope>
    <source>
        <strain evidence="2">cv. G240</strain>
        <tissue evidence="1">Leaf</tissue>
    </source>
</reference>
<protein>
    <submittedName>
        <fullName evidence="1">Uncharacterized protein</fullName>
    </submittedName>
</protein>
<organism evidence="1 2">
    <name type="scientific">Camellia sinensis</name>
    <name type="common">Tea plant</name>
    <name type="synonym">Thea sinensis</name>
    <dbReference type="NCBI Taxonomy" id="4442"/>
    <lineage>
        <taxon>Eukaryota</taxon>
        <taxon>Viridiplantae</taxon>
        <taxon>Streptophyta</taxon>
        <taxon>Embryophyta</taxon>
        <taxon>Tracheophyta</taxon>
        <taxon>Spermatophyta</taxon>
        <taxon>Magnoliopsida</taxon>
        <taxon>eudicotyledons</taxon>
        <taxon>Gunneridae</taxon>
        <taxon>Pentapetalae</taxon>
        <taxon>asterids</taxon>
        <taxon>Ericales</taxon>
        <taxon>Theaceae</taxon>
        <taxon>Camellia</taxon>
    </lineage>
</organism>
<name>A0A7J7I7B9_CAMSI</name>
<keyword evidence="2" id="KW-1185">Reference proteome</keyword>
<evidence type="ECO:0000313" key="2">
    <source>
        <dbReference type="Proteomes" id="UP000593564"/>
    </source>
</evidence>